<organism evidence="1 2">
    <name type="scientific">Dyadobacter jejuensis</name>
    <dbReference type="NCBI Taxonomy" id="1082580"/>
    <lineage>
        <taxon>Bacteria</taxon>
        <taxon>Pseudomonadati</taxon>
        <taxon>Bacteroidota</taxon>
        <taxon>Cytophagia</taxon>
        <taxon>Cytophagales</taxon>
        <taxon>Spirosomataceae</taxon>
        <taxon>Dyadobacter</taxon>
    </lineage>
</organism>
<dbReference type="AlphaFoldDB" id="A0A316A2N4"/>
<sequence>MISAGSAFERKPSLYKNKDEEDLRDMFLLFLETRYENTSGHGEAFNRKGKTDILLKYAPDGSNIFVAECKVWTGEIGLGAAIDQLLSYLTHRDSKTALMMFVRNKNFNPVLITAETAIKNHPNFLSFTPKTSTSSYGCMFSLPGNEMSKIQLEVMLFHFLD</sequence>
<evidence type="ECO:0000313" key="1">
    <source>
        <dbReference type="EMBL" id="PWJ51829.1"/>
    </source>
</evidence>
<comment type="caution">
    <text evidence="1">The sequence shown here is derived from an EMBL/GenBank/DDBJ whole genome shotgun (WGS) entry which is preliminary data.</text>
</comment>
<accession>A0A316A2N4</accession>
<dbReference type="EMBL" id="QGDT01000037">
    <property type="protein sequence ID" value="PWJ51829.1"/>
    <property type="molecule type" value="Genomic_DNA"/>
</dbReference>
<gene>
    <name evidence="1" type="ORF">CLV98_1373</name>
</gene>
<reference evidence="1 2" key="1">
    <citation type="submission" date="2018-03" db="EMBL/GenBank/DDBJ databases">
        <title>Genomic Encyclopedia of Archaeal and Bacterial Type Strains, Phase II (KMG-II): from individual species to whole genera.</title>
        <authorList>
            <person name="Goeker M."/>
        </authorList>
    </citation>
    <scope>NUCLEOTIDE SEQUENCE [LARGE SCALE GENOMIC DNA]</scope>
    <source>
        <strain evidence="1 2">DSM 100346</strain>
    </source>
</reference>
<keyword evidence="2" id="KW-1185">Reference proteome</keyword>
<evidence type="ECO:0008006" key="3">
    <source>
        <dbReference type="Google" id="ProtNLM"/>
    </source>
</evidence>
<evidence type="ECO:0000313" key="2">
    <source>
        <dbReference type="Proteomes" id="UP000245880"/>
    </source>
</evidence>
<protein>
    <recommendedName>
        <fullName evidence="3">Restriction endonuclease</fullName>
    </recommendedName>
</protein>
<name>A0A316A2N4_9BACT</name>
<dbReference type="Proteomes" id="UP000245880">
    <property type="component" value="Unassembled WGS sequence"/>
</dbReference>
<proteinExistence type="predicted"/>